<dbReference type="AlphaFoldDB" id="A0AB34IV12"/>
<feature type="compositionally biased region" description="Polar residues" evidence="1">
    <location>
        <begin position="19"/>
        <end position="35"/>
    </location>
</feature>
<accession>A0AB34IV12</accession>
<keyword evidence="3" id="KW-1185">Reference proteome</keyword>
<evidence type="ECO:0000313" key="3">
    <source>
        <dbReference type="Proteomes" id="UP001515480"/>
    </source>
</evidence>
<comment type="caution">
    <text evidence="2">The sequence shown here is derived from an EMBL/GenBank/DDBJ whole genome shotgun (WGS) entry which is preliminary data.</text>
</comment>
<proteinExistence type="predicted"/>
<dbReference type="Proteomes" id="UP001515480">
    <property type="component" value="Unassembled WGS sequence"/>
</dbReference>
<feature type="region of interest" description="Disordered" evidence="1">
    <location>
        <begin position="1"/>
        <end position="118"/>
    </location>
</feature>
<name>A0AB34IV12_PRYPA</name>
<gene>
    <name evidence="2" type="ORF">AB1Y20_008286</name>
</gene>
<reference evidence="2 3" key="1">
    <citation type="journal article" date="2024" name="Science">
        <title>Giant polyketide synthase enzymes in the biosynthesis of giant marine polyether toxins.</title>
        <authorList>
            <person name="Fallon T.R."/>
            <person name="Shende V.V."/>
            <person name="Wierzbicki I.H."/>
            <person name="Pendleton A.L."/>
            <person name="Watervoot N.F."/>
            <person name="Auber R.P."/>
            <person name="Gonzalez D.J."/>
            <person name="Wisecaver J.H."/>
            <person name="Moore B.S."/>
        </authorList>
    </citation>
    <scope>NUCLEOTIDE SEQUENCE [LARGE SCALE GENOMIC DNA]</scope>
    <source>
        <strain evidence="2 3">12B1</strain>
    </source>
</reference>
<organism evidence="2 3">
    <name type="scientific">Prymnesium parvum</name>
    <name type="common">Toxic golden alga</name>
    <dbReference type="NCBI Taxonomy" id="97485"/>
    <lineage>
        <taxon>Eukaryota</taxon>
        <taxon>Haptista</taxon>
        <taxon>Haptophyta</taxon>
        <taxon>Prymnesiophyceae</taxon>
        <taxon>Prymnesiales</taxon>
        <taxon>Prymnesiaceae</taxon>
        <taxon>Prymnesium</taxon>
    </lineage>
</organism>
<sequence>MLHRERARTRAQESRIDELQTQLNQMKTILSRMQQPPSPPSSNGDASDYDAQSSHASRSRSPPHPVKPSRRRNSPPSSSRSSPKSIRPPSAAPAPLQSAPASVPNPPVLRPPSATPGL</sequence>
<evidence type="ECO:0000313" key="2">
    <source>
        <dbReference type="EMBL" id="KAL1507449.1"/>
    </source>
</evidence>
<feature type="compositionally biased region" description="Pro residues" evidence="1">
    <location>
        <begin position="103"/>
        <end position="118"/>
    </location>
</feature>
<protein>
    <submittedName>
        <fullName evidence="2">Uncharacterized protein</fullName>
    </submittedName>
</protein>
<evidence type="ECO:0000256" key="1">
    <source>
        <dbReference type="SAM" id="MobiDB-lite"/>
    </source>
</evidence>
<dbReference type="EMBL" id="JBGBPQ010000018">
    <property type="protein sequence ID" value="KAL1507449.1"/>
    <property type="molecule type" value="Genomic_DNA"/>
</dbReference>
<feature type="compositionally biased region" description="Low complexity" evidence="1">
    <location>
        <begin position="74"/>
        <end position="102"/>
    </location>
</feature>
<feature type="compositionally biased region" description="Basic and acidic residues" evidence="1">
    <location>
        <begin position="8"/>
        <end position="18"/>
    </location>
</feature>